<keyword evidence="2" id="KW-1185">Reference proteome</keyword>
<organism evidence="1 2">
    <name type="scientific">Paractinoplanes atraurantiacus</name>
    <dbReference type="NCBI Taxonomy" id="1036182"/>
    <lineage>
        <taxon>Bacteria</taxon>
        <taxon>Bacillati</taxon>
        <taxon>Actinomycetota</taxon>
        <taxon>Actinomycetes</taxon>
        <taxon>Micromonosporales</taxon>
        <taxon>Micromonosporaceae</taxon>
        <taxon>Paractinoplanes</taxon>
    </lineage>
</organism>
<gene>
    <name evidence="1" type="ORF">SAMN05421748_101705</name>
</gene>
<evidence type="ECO:0000313" key="1">
    <source>
        <dbReference type="EMBL" id="SNY06394.1"/>
    </source>
</evidence>
<evidence type="ECO:0000313" key="2">
    <source>
        <dbReference type="Proteomes" id="UP000219612"/>
    </source>
</evidence>
<dbReference type="AlphaFoldDB" id="A0A285F6R4"/>
<sequence length="157" mass="16180">MRNSNALGTFSIATASETARSALIMCWRACSSISSSALSNQRGTTSLLLSLYRSHSGLICSLAPASAFRMLSSPFAVVSASADAVSSRAIRLSSWLTKAAADAFSSGGHAATRSARAASSASFSLRTEPASCRHAPTCERAVASSSSMTIDHSRGVL</sequence>
<dbReference type="Proteomes" id="UP000219612">
    <property type="component" value="Unassembled WGS sequence"/>
</dbReference>
<accession>A0A285F6R4</accession>
<protein>
    <submittedName>
        <fullName evidence="1">Uncharacterized protein</fullName>
    </submittedName>
</protein>
<proteinExistence type="predicted"/>
<reference evidence="1 2" key="1">
    <citation type="submission" date="2017-09" db="EMBL/GenBank/DDBJ databases">
        <authorList>
            <person name="Ehlers B."/>
            <person name="Leendertz F.H."/>
        </authorList>
    </citation>
    <scope>NUCLEOTIDE SEQUENCE [LARGE SCALE GENOMIC DNA]</scope>
    <source>
        <strain evidence="1 2">CGMCC 4.6857</strain>
    </source>
</reference>
<dbReference type="EMBL" id="OBDY01000001">
    <property type="protein sequence ID" value="SNY06394.1"/>
    <property type="molecule type" value="Genomic_DNA"/>
</dbReference>
<name>A0A285F6R4_9ACTN</name>